<keyword evidence="2" id="KW-0614">Plasmid</keyword>
<geneLocation type="plasmid" evidence="2 3">
    <name>p2</name>
</geneLocation>
<dbReference type="HOGENOM" id="CLU_1419088_0_0_4"/>
<dbReference type="GO" id="GO:0006950">
    <property type="term" value="P:response to stress"/>
    <property type="evidence" value="ECO:0007669"/>
    <property type="project" value="TreeGrafter"/>
</dbReference>
<gene>
    <name evidence="2" type="ORF">BRPE64_ECDS00540</name>
</gene>
<dbReference type="PROSITE" id="PS50995">
    <property type="entry name" value="HTH_MARR_2"/>
    <property type="match status" value="1"/>
</dbReference>
<proteinExistence type="predicted"/>
<dbReference type="Gene3D" id="1.10.10.10">
    <property type="entry name" value="Winged helix-like DNA-binding domain superfamily/Winged helix DNA-binding domain"/>
    <property type="match status" value="1"/>
</dbReference>
<evidence type="ECO:0000313" key="2">
    <source>
        <dbReference type="EMBL" id="BAN28212.1"/>
    </source>
</evidence>
<feature type="domain" description="HTH marR-type" evidence="1">
    <location>
        <begin position="46"/>
        <end position="186"/>
    </location>
</feature>
<dbReference type="InterPro" id="IPR039422">
    <property type="entry name" value="MarR/SlyA-like"/>
</dbReference>
<evidence type="ECO:0000259" key="1">
    <source>
        <dbReference type="PROSITE" id="PS50995"/>
    </source>
</evidence>
<name>R4X5G9_9BURK</name>
<dbReference type="PATRIC" id="fig|758793.3.peg.6401"/>
<dbReference type="InterPro" id="IPR036388">
    <property type="entry name" value="WH-like_DNA-bd_sf"/>
</dbReference>
<dbReference type="KEGG" id="buo:BRPE64_ECDS00540"/>
<dbReference type="EMBL" id="AP013062">
    <property type="protein sequence ID" value="BAN28212.1"/>
    <property type="molecule type" value="Genomic_DNA"/>
</dbReference>
<dbReference type="SMART" id="SM00347">
    <property type="entry name" value="HTH_MARR"/>
    <property type="match status" value="1"/>
</dbReference>
<reference evidence="2 3" key="1">
    <citation type="journal article" date="2013" name="Genome Announc.">
        <title>Complete Genome Sequence of Burkholderia sp. Strain RPE64, Bacterial Symbiont of the Bean Bug Riptortus pedestris.</title>
        <authorList>
            <person name="Shibata T.F."/>
            <person name="Maeda T."/>
            <person name="Nikoh N."/>
            <person name="Yamaguchi K."/>
            <person name="Oshima K."/>
            <person name="Hattori M."/>
            <person name="Nishiyama T."/>
            <person name="Hasebe M."/>
            <person name="Fukatsu T."/>
            <person name="Kikuchi Y."/>
            <person name="Shigenobu S."/>
        </authorList>
    </citation>
    <scope>NUCLEOTIDE SEQUENCE [LARGE SCALE GENOMIC DNA]</scope>
    <source>
        <plasmid evidence="2 3">p2</plasmid>
    </source>
</reference>
<dbReference type="Proteomes" id="UP000013966">
    <property type="component" value="Plasmid p2"/>
</dbReference>
<dbReference type="Pfam" id="PF12802">
    <property type="entry name" value="MarR_2"/>
    <property type="match status" value="1"/>
</dbReference>
<dbReference type="InterPro" id="IPR036390">
    <property type="entry name" value="WH_DNA-bd_sf"/>
</dbReference>
<dbReference type="SUPFAM" id="SSF46785">
    <property type="entry name" value="Winged helix' DNA-binding domain"/>
    <property type="match status" value="1"/>
</dbReference>
<sequence>MHAGVSRFTDREALLTRHPSRDPAAFGQVGSTETWRTTLQETTMKDERYGLALMRTARYMTRVYNRHLAGISLTISQHGILEAVGGRGPIAHQDLADTLVIERSALQRSLQPLIRAGFIESTKDPEQKKRLLYRLTEDGAGRLQSATACVSAAEAELDQLLVRSDFSIHACATLPAFKSLVENVDEEMAAE</sequence>
<dbReference type="GO" id="GO:0003700">
    <property type="term" value="F:DNA-binding transcription factor activity"/>
    <property type="evidence" value="ECO:0007669"/>
    <property type="project" value="InterPro"/>
</dbReference>
<accession>R4X5G9</accession>
<evidence type="ECO:0000313" key="3">
    <source>
        <dbReference type="Proteomes" id="UP000013966"/>
    </source>
</evidence>
<dbReference type="InterPro" id="IPR000835">
    <property type="entry name" value="HTH_MarR-typ"/>
</dbReference>
<dbReference type="AlphaFoldDB" id="R4X5G9"/>
<organism evidence="2 3">
    <name type="scientific">Caballeronia insecticola</name>
    <dbReference type="NCBI Taxonomy" id="758793"/>
    <lineage>
        <taxon>Bacteria</taxon>
        <taxon>Pseudomonadati</taxon>
        <taxon>Pseudomonadota</taxon>
        <taxon>Betaproteobacteria</taxon>
        <taxon>Burkholderiales</taxon>
        <taxon>Burkholderiaceae</taxon>
        <taxon>Caballeronia</taxon>
    </lineage>
</organism>
<dbReference type="PANTHER" id="PTHR33164:SF105">
    <property type="entry name" value="TRANSCRIPTIONAL REPRESSOR PROTEIN-RELATED"/>
    <property type="match status" value="1"/>
</dbReference>
<dbReference type="PANTHER" id="PTHR33164">
    <property type="entry name" value="TRANSCRIPTIONAL REGULATOR, MARR FAMILY"/>
    <property type="match status" value="1"/>
</dbReference>
<reference evidence="2 3" key="2">
    <citation type="journal article" date="2018" name="Int. J. Syst. Evol. Microbiol.">
        <title>Burkholderia insecticola sp. nov., a gut symbiotic bacterium of the bean bug Riptortus pedestris.</title>
        <authorList>
            <person name="Takeshita K."/>
            <person name="Tamaki H."/>
            <person name="Ohbayashi T."/>
            <person name="Meng X.-Y."/>
            <person name="Sone T."/>
            <person name="Mitani Y."/>
            <person name="Peeters C."/>
            <person name="Kikuchi Y."/>
            <person name="Vandamme P."/>
        </authorList>
    </citation>
    <scope>NUCLEOTIDE SEQUENCE [LARGE SCALE GENOMIC DNA]</scope>
    <source>
        <strain evidence="2">RPE64</strain>
        <plasmid evidence="2 3">p2</plasmid>
    </source>
</reference>
<keyword evidence="3" id="KW-1185">Reference proteome</keyword>
<protein>
    <submittedName>
        <fullName evidence="2">Regulatory protein MarR</fullName>
    </submittedName>
</protein>